<comment type="caution">
    <text evidence="2">The sequence shown here is derived from an EMBL/GenBank/DDBJ whole genome shotgun (WGS) entry which is preliminary data.</text>
</comment>
<dbReference type="Pfam" id="PF01370">
    <property type="entry name" value="Epimerase"/>
    <property type="match status" value="1"/>
</dbReference>
<dbReference type="Gene3D" id="3.40.50.720">
    <property type="entry name" value="NAD(P)-binding Rossmann-like Domain"/>
    <property type="match status" value="1"/>
</dbReference>
<feature type="domain" description="NAD-dependent epimerase/dehydratase" evidence="1">
    <location>
        <begin position="58"/>
        <end position="99"/>
    </location>
</feature>
<organism evidence="2 3">
    <name type="scientific">Rhodococcoides trifolii</name>
    <dbReference type="NCBI Taxonomy" id="908250"/>
    <lineage>
        <taxon>Bacteria</taxon>
        <taxon>Bacillati</taxon>
        <taxon>Actinomycetota</taxon>
        <taxon>Actinomycetes</taxon>
        <taxon>Mycobacteriales</taxon>
        <taxon>Nocardiaceae</taxon>
        <taxon>Rhodococcoides</taxon>
    </lineage>
</organism>
<gene>
    <name evidence="2" type="ORF">GCM10007304_49830</name>
</gene>
<evidence type="ECO:0000259" key="1">
    <source>
        <dbReference type="Pfam" id="PF01370"/>
    </source>
</evidence>
<dbReference type="Proteomes" id="UP000654257">
    <property type="component" value="Unassembled WGS sequence"/>
</dbReference>
<name>A0A917LJG8_9NOCA</name>
<dbReference type="InterPro" id="IPR001509">
    <property type="entry name" value="Epimerase_deHydtase"/>
</dbReference>
<accession>A0A917LJG8</accession>
<reference evidence="2" key="1">
    <citation type="journal article" date="2014" name="Int. J. Syst. Evol. Microbiol.">
        <title>Complete genome sequence of Corynebacterium casei LMG S-19264T (=DSM 44701T), isolated from a smear-ripened cheese.</title>
        <authorList>
            <consortium name="US DOE Joint Genome Institute (JGI-PGF)"/>
            <person name="Walter F."/>
            <person name="Albersmeier A."/>
            <person name="Kalinowski J."/>
            <person name="Ruckert C."/>
        </authorList>
    </citation>
    <scope>NUCLEOTIDE SEQUENCE</scope>
    <source>
        <strain evidence="2">CCM 7905</strain>
    </source>
</reference>
<keyword evidence="3" id="KW-1185">Reference proteome</keyword>
<dbReference type="EMBL" id="BMCU01000013">
    <property type="protein sequence ID" value="GGG30121.1"/>
    <property type="molecule type" value="Genomic_DNA"/>
</dbReference>
<sequence length="109" mass="11411">MPDGGFEDGGFEPFEEHAAVVAELLGGVLERPGHRKFTQSHESTVSGAPVFLLSMKLLVTGGAGFIGANFVHQTLATRPDAQITVLDALTYAGNEESVASVRDTAGTHT</sequence>
<evidence type="ECO:0000313" key="3">
    <source>
        <dbReference type="Proteomes" id="UP000654257"/>
    </source>
</evidence>
<dbReference type="InterPro" id="IPR036291">
    <property type="entry name" value="NAD(P)-bd_dom_sf"/>
</dbReference>
<dbReference type="SUPFAM" id="SSF51735">
    <property type="entry name" value="NAD(P)-binding Rossmann-fold domains"/>
    <property type="match status" value="1"/>
</dbReference>
<reference evidence="2" key="2">
    <citation type="submission" date="2020-09" db="EMBL/GenBank/DDBJ databases">
        <authorList>
            <person name="Sun Q."/>
            <person name="Sedlacek I."/>
        </authorList>
    </citation>
    <scope>NUCLEOTIDE SEQUENCE</scope>
    <source>
        <strain evidence="2">CCM 7905</strain>
    </source>
</reference>
<protein>
    <recommendedName>
        <fullName evidence="1">NAD-dependent epimerase/dehydratase domain-containing protein</fullName>
    </recommendedName>
</protein>
<evidence type="ECO:0000313" key="2">
    <source>
        <dbReference type="EMBL" id="GGG30121.1"/>
    </source>
</evidence>
<dbReference type="AlphaFoldDB" id="A0A917LJG8"/>
<proteinExistence type="predicted"/>